<dbReference type="Pfam" id="PF04055">
    <property type="entry name" value="Radical_SAM"/>
    <property type="match status" value="1"/>
</dbReference>
<dbReference type="AlphaFoldDB" id="A0A7C2YRZ1"/>
<dbReference type="InterPro" id="IPR023404">
    <property type="entry name" value="rSAM_horseshoe"/>
</dbReference>
<protein>
    <submittedName>
        <fullName evidence="2">Radical SAM protein</fullName>
    </submittedName>
</protein>
<dbReference type="GO" id="GO:0051536">
    <property type="term" value="F:iron-sulfur cluster binding"/>
    <property type="evidence" value="ECO:0007669"/>
    <property type="project" value="InterPro"/>
</dbReference>
<dbReference type="GO" id="GO:0003824">
    <property type="term" value="F:catalytic activity"/>
    <property type="evidence" value="ECO:0007669"/>
    <property type="project" value="InterPro"/>
</dbReference>
<dbReference type="SMART" id="SM00729">
    <property type="entry name" value="Elp3"/>
    <property type="match status" value="1"/>
</dbReference>
<dbReference type="Pfam" id="PF19864">
    <property type="entry name" value="Radical_SAM_N2"/>
    <property type="match status" value="1"/>
</dbReference>
<proteinExistence type="predicted"/>
<gene>
    <name evidence="2" type="ORF">ENO36_01900</name>
</gene>
<dbReference type="InterPro" id="IPR006638">
    <property type="entry name" value="Elp3/MiaA/NifB-like_rSAM"/>
</dbReference>
<dbReference type="PROSITE" id="PS51918">
    <property type="entry name" value="RADICAL_SAM"/>
    <property type="match status" value="1"/>
</dbReference>
<feature type="domain" description="Radical SAM core" evidence="1">
    <location>
        <begin position="159"/>
        <end position="389"/>
    </location>
</feature>
<dbReference type="PANTHER" id="PTHR42731:SF1">
    <property type="entry name" value="RADICAL SAM DOMAIN PROTEIN"/>
    <property type="match status" value="1"/>
</dbReference>
<comment type="caution">
    <text evidence="2">The sequence shown here is derived from an EMBL/GenBank/DDBJ whole genome shotgun (WGS) entry which is preliminary data.</text>
</comment>
<dbReference type="SFLD" id="SFLDS00029">
    <property type="entry name" value="Radical_SAM"/>
    <property type="match status" value="1"/>
</dbReference>
<dbReference type="InterPro" id="IPR045784">
    <property type="entry name" value="Radical_SAM_N2"/>
</dbReference>
<name>A0A7C2YRZ1_9CREN</name>
<dbReference type="SFLD" id="SFLDG01082">
    <property type="entry name" value="B12-binding_domain_containing"/>
    <property type="match status" value="1"/>
</dbReference>
<organism evidence="2">
    <name type="scientific">Fervidicoccus fontis</name>
    <dbReference type="NCBI Taxonomy" id="683846"/>
    <lineage>
        <taxon>Archaea</taxon>
        <taxon>Thermoproteota</taxon>
        <taxon>Thermoprotei</taxon>
        <taxon>Fervidicoccales</taxon>
        <taxon>Fervidicoccaceae</taxon>
        <taxon>Fervidicoccus</taxon>
    </lineage>
</organism>
<dbReference type="Gene3D" id="3.80.30.20">
    <property type="entry name" value="tm_1862 like domain"/>
    <property type="match status" value="1"/>
</dbReference>
<evidence type="ECO:0000313" key="2">
    <source>
        <dbReference type="EMBL" id="HEU97594.1"/>
    </source>
</evidence>
<dbReference type="InterPro" id="IPR058240">
    <property type="entry name" value="rSAM_sf"/>
</dbReference>
<dbReference type="InterPro" id="IPR007197">
    <property type="entry name" value="rSAM"/>
</dbReference>
<dbReference type="EMBL" id="DSFE01000042">
    <property type="protein sequence ID" value="HEU97594.1"/>
    <property type="molecule type" value="Genomic_DNA"/>
</dbReference>
<accession>A0A7C2YRZ1</accession>
<evidence type="ECO:0000259" key="1">
    <source>
        <dbReference type="PROSITE" id="PS51918"/>
    </source>
</evidence>
<dbReference type="Proteomes" id="UP000885664">
    <property type="component" value="Unassembled WGS sequence"/>
</dbReference>
<reference evidence="2" key="1">
    <citation type="journal article" date="2020" name="mSystems">
        <title>Genome- and Community-Level Interaction Insights into Carbon Utilization and Element Cycling Functions of Hydrothermarchaeota in Hydrothermal Sediment.</title>
        <authorList>
            <person name="Zhou Z."/>
            <person name="Liu Y."/>
            <person name="Xu W."/>
            <person name="Pan J."/>
            <person name="Luo Z.H."/>
            <person name="Li M."/>
        </authorList>
    </citation>
    <scope>NUCLEOTIDE SEQUENCE [LARGE SCALE GENOMIC DNA]</scope>
    <source>
        <strain evidence="2">SpSt-1259</strain>
    </source>
</reference>
<dbReference type="CDD" id="cd01335">
    <property type="entry name" value="Radical_SAM"/>
    <property type="match status" value="1"/>
</dbReference>
<sequence length="420" mass="47993">MNNFEDVFAERVVARDKELLSIETGTPLKKFDVILATAHYELDYIELVRAILRAGIEPLSERRNSPPLIIGGPSITAWPYPMSRIADAAFLGEFEASGREFVNTLFSLDKYNKKPFIEELTSVKGFWHPSKEKKEIVRVRDLDSSFHPIAQIQSEDAEPVWGRSYMAEISRGCNWGCLFCLESAVSGVRRERSFSVLKNLIEKGVEANDVDKVTFFSLSFFDTDLGERILNLLIEMGLKGSVPSIRIETLSDERAELIKKIGQKTVAIAPETGKDDLRWKIGKRIDSQQIFNAVSYLAKHDLSVKLYYMFGLPGEKKEDLDNIVEQVKEIKKIIGSRNKIKVSANPFIPKPLTPLWKYEMLPLRELKERANYLRSSLSQYAEVEIYEPRMARKQYEINIKGVDADIMIIGEAMKNLERDE</sequence>
<dbReference type="PANTHER" id="PTHR42731">
    <property type="entry name" value="SLL1084 PROTEIN"/>
    <property type="match status" value="1"/>
</dbReference>
<dbReference type="SUPFAM" id="SSF102114">
    <property type="entry name" value="Radical SAM enzymes"/>
    <property type="match status" value="1"/>
</dbReference>